<accession>A0ABX0XJ51</accession>
<name>A0ABX0XJ51_9SPHN</name>
<dbReference type="PANTHER" id="PTHR43881:SF1">
    <property type="entry name" value="GAMMA-GLUTAMYLTRANSPEPTIDASE (AFU_ORTHOLOGUE AFUA_4G13580)"/>
    <property type="match status" value="1"/>
</dbReference>
<feature type="compositionally biased region" description="Basic and acidic residues" evidence="1">
    <location>
        <begin position="36"/>
        <end position="46"/>
    </location>
</feature>
<dbReference type="InterPro" id="IPR043138">
    <property type="entry name" value="GGT_lsub"/>
</dbReference>
<dbReference type="InterPro" id="IPR052896">
    <property type="entry name" value="GGT-like_enzyme"/>
</dbReference>
<dbReference type="Gene3D" id="3.60.20.40">
    <property type="match status" value="1"/>
</dbReference>
<dbReference type="Pfam" id="PF01019">
    <property type="entry name" value="G_glu_transpept"/>
    <property type="match status" value="1"/>
</dbReference>
<evidence type="ECO:0000256" key="2">
    <source>
        <dbReference type="SAM" id="SignalP"/>
    </source>
</evidence>
<keyword evidence="3" id="KW-0808">Transferase</keyword>
<dbReference type="InterPro" id="IPR029055">
    <property type="entry name" value="Ntn_hydrolases_N"/>
</dbReference>
<dbReference type="Proteomes" id="UP000734218">
    <property type="component" value="Unassembled WGS sequence"/>
</dbReference>
<organism evidence="3 4">
    <name type="scientific">Sphingomonas jejuensis</name>
    <dbReference type="NCBI Taxonomy" id="904715"/>
    <lineage>
        <taxon>Bacteria</taxon>
        <taxon>Pseudomonadati</taxon>
        <taxon>Pseudomonadota</taxon>
        <taxon>Alphaproteobacteria</taxon>
        <taxon>Sphingomonadales</taxon>
        <taxon>Sphingomonadaceae</taxon>
        <taxon>Sphingomonas</taxon>
    </lineage>
</organism>
<feature type="region of interest" description="Disordered" evidence="1">
    <location>
        <begin position="27"/>
        <end position="50"/>
    </location>
</feature>
<evidence type="ECO:0000256" key="1">
    <source>
        <dbReference type="SAM" id="MobiDB-lite"/>
    </source>
</evidence>
<keyword evidence="2" id="KW-0732">Signal</keyword>
<evidence type="ECO:0000313" key="3">
    <source>
        <dbReference type="EMBL" id="NJC33270.1"/>
    </source>
</evidence>
<dbReference type="EC" id="3.4.19.13" evidence="3"/>
<dbReference type="GO" id="GO:0036374">
    <property type="term" value="F:glutathione hydrolase activity"/>
    <property type="evidence" value="ECO:0007669"/>
    <property type="project" value="UniProtKB-EC"/>
</dbReference>
<dbReference type="RefSeq" id="WP_167953128.1">
    <property type="nucleotide sequence ID" value="NZ_JAATJE010000001.1"/>
</dbReference>
<proteinExistence type="predicted"/>
<reference evidence="3 4" key="1">
    <citation type="submission" date="2020-03" db="EMBL/GenBank/DDBJ databases">
        <title>Genomic Encyclopedia of Type Strains, Phase IV (KMG-IV): sequencing the most valuable type-strain genomes for metagenomic binning, comparative biology and taxonomic classification.</title>
        <authorList>
            <person name="Goeker M."/>
        </authorList>
    </citation>
    <scope>NUCLEOTIDE SEQUENCE [LARGE SCALE GENOMIC DNA]</scope>
    <source>
        <strain evidence="3 4">DSM 27651</strain>
    </source>
</reference>
<feature type="chain" id="PRO_5046560996" evidence="2">
    <location>
        <begin position="21"/>
        <end position="602"/>
    </location>
</feature>
<comment type="caution">
    <text evidence="3">The sequence shown here is derived from an EMBL/GenBank/DDBJ whole genome shotgun (WGS) entry which is preliminary data.</text>
</comment>
<keyword evidence="3" id="KW-0012">Acyltransferase</keyword>
<gene>
    <name evidence="3" type="ORF">GGR88_000744</name>
</gene>
<sequence length="602" mass="64283">MRRRTFLAALPAAAAAPLLAQTETRISARPQAAPDNLRRPDLRSGDRPVGASYGSRSAVYGSGGAAASAQPLATLAGIEILKAGGSAADAAIAINACLGFLEPTSCGIGGDLYAMLWSPAERKVVGVQSSGRSPRGLSLDTVRSRARPNGTLPPLGAVSVSVPGTVAGWQELHRRYGKLPWHDVLAPAIAMAEEGRPMAPIIAYYVGRSIVAFRRANNGIEETENAIRTYAPGGNAPNTGEIFRNADLARTYRAIAEGGADAFYDGEIAATIERYFRRIGGWMTRADLRAHRATMTDPITTDYRGVTVHAIGENTQGVATLQILNMLETFDMAGAGFQSARSIHLGAEAKRLAFEDRARFYADPTASPVPFAWLASKDYARERARLIRPDRINPDVRPGNAPAQGDTTYLTAADKDGMMVSLIQSNFRGMGSGLVPDGLGFMFQDRGQLFSLQDGHPNIYAPGKRPFQTIIPGFATKDGTPWMSFGVMGGAMQPQGQAQVLMNMVDHGLDVQAAGDAPRWRHEGSSESMGEDDPDMPATGLLHLEAGVPDAVRAELERMGWSIGRSDGGFGRYHNVERLRQDGPMVYAAASDPRADGAALAY</sequence>
<dbReference type="PRINTS" id="PR01210">
    <property type="entry name" value="GGTRANSPTASE"/>
</dbReference>
<keyword evidence="4" id="KW-1185">Reference proteome</keyword>
<dbReference type="Gene3D" id="1.10.246.130">
    <property type="match status" value="1"/>
</dbReference>
<dbReference type="SUPFAM" id="SSF56235">
    <property type="entry name" value="N-terminal nucleophile aminohydrolases (Ntn hydrolases)"/>
    <property type="match status" value="1"/>
</dbReference>
<keyword evidence="3" id="KW-0378">Hydrolase</keyword>
<protein>
    <submittedName>
        <fullName evidence="3">Gamma-glutamyltranspeptidase/glutathione hydrolase</fullName>
        <ecNumber evidence="3">2.3.2.2</ecNumber>
        <ecNumber evidence="3">3.4.19.13</ecNumber>
    </submittedName>
</protein>
<dbReference type="EC" id="2.3.2.2" evidence="3"/>
<evidence type="ECO:0000313" key="4">
    <source>
        <dbReference type="Proteomes" id="UP000734218"/>
    </source>
</evidence>
<dbReference type="PANTHER" id="PTHR43881">
    <property type="entry name" value="GAMMA-GLUTAMYLTRANSPEPTIDASE (AFU_ORTHOLOGUE AFUA_4G13580)"/>
    <property type="match status" value="1"/>
</dbReference>
<feature type="signal peptide" evidence="2">
    <location>
        <begin position="1"/>
        <end position="20"/>
    </location>
</feature>
<dbReference type="InterPro" id="IPR043137">
    <property type="entry name" value="GGT_ssub_C"/>
</dbReference>
<dbReference type="GO" id="GO:0103068">
    <property type="term" value="F:leukotriene C4 gamma-glutamyl transferase activity"/>
    <property type="evidence" value="ECO:0007669"/>
    <property type="project" value="UniProtKB-EC"/>
</dbReference>
<dbReference type="EMBL" id="JAATJE010000001">
    <property type="protein sequence ID" value="NJC33270.1"/>
    <property type="molecule type" value="Genomic_DNA"/>
</dbReference>